<accession>A0A927BUK5</accession>
<evidence type="ECO:0000313" key="4">
    <source>
        <dbReference type="Proteomes" id="UP000621560"/>
    </source>
</evidence>
<dbReference type="AlphaFoldDB" id="A0A927BUK5"/>
<evidence type="ECO:0000313" key="3">
    <source>
        <dbReference type="EMBL" id="MBD2845935.1"/>
    </source>
</evidence>
<name>A0A927BUK5_9BACL</name>
<dbReference type="RefSeq" id="WP_190917971.1">
    <property type="nucleotide sequence ID" value="NZ_JACXIZ010000019.1"/>
</dbReference>
<evidence type="ECO:0000256" key="1">
    <source>
        <dbReference type="SAM" id="MobiDB-lite"/>
    </source>
</evidence>
<dbReference type="EMBL" id="JACXIZ010000019">
    <property type="protein sequence ID" value="MBD2845935.1"/>
    <property type="molecule type" value="Genomic_DNA"/>
</dbReference>
<proteinExistence type="predicted"/>
<evidence type="ECO:0000256" key="2">
    <source>
        <dbReference type="SAM" id="Phobius"/>
    </source>
</evidence>
<protein>
    <submittedName>
        <fullName evidence="3">Uncharacterized protein</fullName>
    </submittedName>
</protein>
<feature type="compositionally biased region" description="Basic and acidic residues" evidence="1">
    <location>
        <begin position="267"/>
        <end position="276"/>
    </location>
</feature>
<feature type="region of interest" description="Disordered" evidence="1">
    <location>
        <begin position="177"/>
        <end position="276"/>
    </location>
</feature>
<sequence>MRRARPRRIRTIVLITLAVALVLATTAALVLYWQLRSADLDEIRQRQLLAEQTDAAADDGAIPPLLEEAVEQAGTLTDEPIGWRDALDVAAILMQSELTMGEMRQLMGQSTETLTTAEKQAIRELLLAKLSDEELETLRAITSRYGKYLVIADPDYPIEAVGVMDEAERARIVAAHRDEAQSGAPDGDDPDAAGTGAAPDADRPSTSSGAADGRSGSGQMASETASSSEAADAAAQPEREATAAPGGGADAAPGDSGATGGGQSSEGGRDEQDEQRRKLAATYENKLQQLKSSCTQQSQTLIAEAASELENAAEGQSIEAIGGGLLDKVSEAEGECDTKFNALLSEARQAFEAQQLSFEKGESWKREYAAAKAEIRSAAIAKLQGLL</sequence>
<keyword evidence="4" id="KW-1185">Reference proteome</keyword>
<keyword evidence="2" id="KW-0812">Transmembrane</keyword>
<gene>
    <name evidence="3" type="ORF">IDH44_12090</name>
</gene>
<keyword evidence="2" id="KW-0472">Membrane</keyword>
<feature type="transmembrane region" description="Helical" evidence="2">
    <location>
        <begin position="12"/>
        <end position="35"/>
    </location>
</feature>
<feature type="compositionally biased region" description="Low complexity" evidence="1">
    <location>
        <begin position="192"/>
        <end position="236"/>
    </location>
</feature>
<dbReference type="Proteomes" id="UP000621560">
    <property type="component" value="Unassembled WGS sequence"/>
</dbReference>
<reference evidence="3" key="1">
    <citation type="submission" date="2020-09" db="EMBL/GenBank/DDBJ databases">
        <title>A novel bacterium of genus Paenibacillus, isolated from South China Sea.</title>
        <authorList>
            <person name="Huang H."/>
            <person name="Mo K."/>
            <person name="Hu Y."/>
        </authorList>
    </citation>
    <scope>NUCLEOTIDE SEQUENCE</scope>
    <source>
        <strain evidence="3">IB182496</strain>
    </source>
</reference>
<organism evidence="3 4">
    <name type="scientific">Paenibacillus sabuli</name>
    <dbReference type="NCBI Taxonomy" id="2772509"/>
    <lineage>
        <taxon>Bacteria</taxon>
        <taxon>Bacillati</taxon>
        <taxon>Bacillota</taxon>
        <taxon>Bacilli</taxon>
        <taxon>Bacillales</taxon>
        <taxon>Paenibacillaceae</taxon>
        <taxon>Paenibacillus</taxon>
    </lineage>
</organism>
<keyword evidence="2" id="KW-1133">Transmembrane helix</keyword>
<comment type="caution">
    <text evidence="3">The sequence shown here is derived from an EMBL/GenBank/DDBJ whole genome shotgun (WGS) entry which is preliminary data.</text>
</comment>